<sequence length="141" mass="16375">MKRLFFLVLVPFLLISCEKEKILPLIDVPTEISNYVSTHFPENPIIQAIKDTDGFELTYDITLEGGFFIEFNRKKEVIDIEGLTKLPDSVIPAKLLEYATTNYPENYIIGWELDDRNQQIKLENGLELEFNMNGDFLRIDN</sequence>
<name>A0A644W1Z1_9ZZZZ</name>
<organism evidence="2">
    <name type="scientific">bioreactor metagenome</name>
    <dbReference type="NCBI Taxonomy" id="1076179"/>
    <lineage>
        <taxon>unclassified sequences</taxon>
        <taxon>metagenomes</taxon>
        <taxon>ecological metagenomes</taxon>
    </lineage>
</organism>
<dbReference type="PROSITE" id="PS51257">
    <property type="entry name" value="PROKAR_LIPOPROTEIN"/>
    <property type="match status" value="1"/>
</dbReference>
<dbReference type="Gene3D" id="3.40.1420.30">
    <property type="match status" value="1"/>
</dbReference>
<dbReference type="Pfam" id="PF11396">
    <property type="entry name" value="PepSY_like"/>
    <property type="match status" value="1"/>
</dbReference>
<comment type="caution">
    <text evidence="2">The sequence shown here is derived from an EMBL/GenBank/DDBJ whole genome shotgun (WGS) entry which is preliminary data.</text>
</comment>
<evidence type="ECO:0000259" key="1">
    <source>
        <dbReference type="Pfam" id="PF11396"/>
    </source>
</evidence>
<proteinExistence type="predicted"/>
<evidence type="ECO:0000313" key="2">
    <source>
        <dbReference type="EMBL" id="MPL97701.1"/>
    </source>
</evidence>
<gene>
    <name evidence="2" type="ORF">SDC9_43894</name>
</gene>
<dbReference type="InterPro" id="IPR021533">
    <property type="entry name" value="PepSY-like"/>
</dbReference>
<dbReference type="EMBL" id="VSSQ01000570">
    <property type="protein sequence ID" value="MPL97701.1"/>
    <property type="molecule type" value="Genomic_DNA"/>
</dbReference>
<feature type="domain" description="Putative beta-lactamase-inhibitor-like PepSY-like" evidence="1">
    <location>
        <begin position="58"/>
        <end position="137"/>
    </location>
</feature>
<reference evidence="2" key="1">
    <citation type="submission" date="2019-08" db="EMBL/GenBank/DDBJ databases">
        <authorList>
            <person name="Kucharzyk K."/>
            <person name="Murdoch R.W."/>
            <person name="Higgins S."/>
            <person name="Loffler F."/>
        </authorList>
    </citation>
    <scope>NUCLEOTIDE SEQUENCE</scope>
</reference>
<protein>
    <recommendedName>
        <fullName evidence="1">Putative beta-lactamase-inhibitor-like PepSY-like domain-containing protein</fullName>
    </recommendedName>
</protein>
<dbReference type="SUPFAM" id="SSF160574">
    <property type="entry name" value="BT0923-like"/>
    <property type="match status" value="1"/>
</dbReference>
<dbReference type="AlphaFoldDB" id="A0A644W1Z1"/>
<accession>A0A644W1Z1</accession>